<feature type="active site" evidence="6">
    <location>
        <position position="86"/>
    </location>
</feature>
<accession>A0A7V7UBV9</accession>
<dbReference type="GO" id="GO:0009003">
    <property type="term" value="F:signal peptidase activity"/>
    <property type="evidence" value="ECO:0007669"/>
    <property type="project" value="UniProtKB-EC"/>
</dbReference>
<dbReference type="Gene3D" id="2.10.109.10">
    <property type="entry name" value="Umud Fragment, subunit A"/>
    <property type="match status" value="1"/>
</dbReference>
<dbReference type="AlphaFoldDB" id="A0A7V7UBV9"/>
<dbReference type="PANTHER" id="PTHR43390:SF1">
    <property type="entry name" value="CHLOROPLAST PROCESSING PEPTIDASE"/>
    <property type="match status" value="1"/>
</dbReference>
<dbReference type="Proteomes" id="UP000461768">
    <property type="component" value="Unassembled WGS sequence"/>
</dbReference>
<comment type="caution">
    <text evidence="9">The sequence shown here is derived from an EMBL/GenBank/DDBJ whole genome shotgun (WGS) entry which is preliminary data.</text>
</comment>
<evidence type="ECO:0000256" key="6">
    <source>
        <dbReference type="PIRSR" id="PIRSR600223-1"/>
    </source>
</evidence>
<evidence type="ECO:0000256" key="5">
    <source>
        <dbReference type="ARBA" id="ARBA00022801"/>
    </source>
</evidence>
<proteinExistence type="inferred from homology"/>
<dbReference type="SUPFAM" id="SSF51306">
    <property type="entry name" value="LexA/Signal peptidase"/>
    <property type="match status" value="1"/>
</dbReference>
<dbReference type="InterPro" id="IPR019758">
    <property type="entry name" value="Pept_S26A_signal_pept_1_CS"/>
</dbReference>
<dbReference type="InterPro" id="IPR019533">
    <property type="entry name" value="Peptidase_S26"/>
</dbReference>
<evidence type="ECO:0000256" key="1">
    <source>
        <dbReference type="ARBA" id="ARBA00000677"/>
    </source>
</evidence>
<sequence length="175" mass="20040">MKQSRIDNLKNIWEMAKSVFCALILAYVLNTCVIVNAQVPSSSMETTVMTGDRIIANRLSYLIEPPKRGDIVTFIYPDDGKTAYLKRIIGLPCETIEGRDGKIYINGEQLENDYTSEEGIDNFGPFLIPDECYFMMGDNRNDSWDSRYWTNKYVSSKNIIGKAVISYYPHPRILK</sequence>
<dbReference type="InterPro" id="IPR000223">
    <property type="entry name" value="Pept_S26A_signal_pept_1"/>
</dbReference>
<protein>
    <recommendedName>
        <fullName evidence="4 7">Signal peptidase I</fullName>
        <ecNumber evidence="4 7">3.4.21.89</ecNumber>
    </recommendedName>
</protein>
<evidence type="ECO:0000256" key="4">
    <source>
        <dbReference type="ARBA" id="ARBA00013208"/>
    </source>
</evidence>
<dbReference type="NCBIfam" id="TIGR02227">
    <property type="entry name" value="sigpep_I_bact"/>
    <property type="match status" value="1"/>
</dbReference>
<dbReference type="CDD" id="cd06530">
    <property type="entry name" value="S26_SPase_I"/>
    <property type="match status" value="1"/>
</dbReference>
<dbReference type="InterPro" id="IPR036286">
    <property type="entry name" value="LexA/Signal_pep-like_sf"/>
</dbReference>
<name>A0A7V7UBV9_9FIRM</name>
<comment type="catalytic activity">
    <reaction evidence="1 7">
        <text>Cleavage of hydrophobic, N-terminal signal or leader sequences from secreted and periplasmic proteins.</text>
        <dbReference type="EC" id="3.4.21.89"/>
    </reaction>
</comment>
<evidence type="ECO:0000256" key="7">
    <source>
        <dbReference type="RuleBase" id="RU362042"/>
    </source>
</evidence>
<dbReference type="EMBL" id="WAGX01000005">
    <property type="protein sequence ID" value="KAB1438195.1"/>
    <property type="molecule type" value="Genomic_DNA"/>
</dbReference>
<feature type="active site" evidence="6">
    <location>
        <position position="43"/>
    </location>
</feature>
<dbReference type="GO" id="GO:0006465">
    <property type="term" value="P:signal peptide processing"/>
    <property type="evidence" value="ECO:0007669"/>
    <property type="project" value="InterPro"/>
</dbReference>
<dbReference type="EC" id="3.4.21.89" evidence="4 7"/>
<evidence type="ECO:0000313" key="9">
    <source>
        <dbReference type="EMBL" id="KAB1438195.1"/>
    </source>
</evidence>
<dbReference type="PROSITE" id="PS00761">
    <property type="entry name" value="SPASE_I_3"/>
    <property type="match status" value="1"/>
</dbReference>
<evidence type="ECO:0000256" key="3">
    <source>
        <dbReference type="ARBA" id="ARBA00009370"/>
    </source>
</evidence>
<dbReference type="OrthoDB" id="9802919at2"/>
<keyword evidence="5 7" id="KW-0378">Hydrolase</keyword>
<evidence type="ECO:0000256" key="2">
    <source>
        <dbReference type="ARBA" id="ARBA00004401"/>
    </source>
</evidence>
<dbReference type="GO" id="GO:0005886">
    <property type="term" value="C:plasma membrane"/>
    <property type="evidence" value="ECO:0007669"/>
    <property type="project" value="UniProtKB-SubCell"/>
</dbReference>
<dbReference type="GO" id="GO:0004252">
    <property type="term" value="F:serine-type endopeptidase activity"/>
    <property type="evidence" value="ECO:0007669"/>
    <property type="project" value="InterPro"/>
</dbReference>
<feature type="domain" description="Peptidase S26" evidence="8">
    <location>
        <begin position="13"/>
        <end position="168"/>
    </location>
</feature>
<dbReference type="PRINTS" id="PR00727">
    <property type="entry name" value="LEADERPTASE"/>
</dbReference>
<gene>
    <name evidence="9" type="primary">lepB</name>
    <name evidence="9" type="ORF">F7O84_11600</name>
</gene>
<evidence type="ECO:0000313" key="10">
    <source>
        <dbReference type="Proteomes" id="UP000461768"/>
    </source>
</evidence>
<evidence type="ECO:0000259" key="8">
    <source>
        <dbReference type="Pfam" id="PF10502"/>
    </source>
</evidence>
<organism evidence="9 10">
    <name type="scientific">Candidatus Galacturonatibacter soehngenii</name>
    <dbReference type="NCBI Taxonomy" id="2307010"/>
    <lineage>
        <taxon>Bacteria</taxon>
        <taxon>Bacillati</taxon>
        <taxon>Bacillota</taxon>
        <taxon>Clostridia</taxon>
        <taxon>Lachnospirales</taxon>
        <taxon>Lachnospiraceae</taxon>
        <taxon>Candidatus Galacturonatibacter</taxon>
    </lineage>
</organism>
<dbReference type="Pfam" id="PF10502">
    <property type="entry name" value="Peptidase_S26"/>
    <property type="match status" value="1"/>
</dbReference>
<comment type="subcellular location">
    <subcellularLocation>
        <location evidence="2">Cell membrane</location>
        <topology evidence="2">Single-pass type II membrane protein</topology>
    </subcellularLocation>
    <subcellularLocation>
        <location evidence="7">Membrane</location>
        <topology evidence="7">Single-pass type II membrane protein</topology>
    </subcellularLocation>
</comment>
<reference evidence="9 10" key="1">
    <citation type="submission" date="2019-09" db="EMBL/GenBank/DDBJ databases">
        <authorList>
            <person name="Valk L.C."/>
        </authorList>
    </citation>
    <scope>NUCLEOTIDE SEQUENCE [LARGE SCALE GENOMIC DNA]</scope>
    <source>
        <strain evidence="9">GalUA</strain>
    </source>
</reference>
<keyword evidence="7" id="KW-0645">Protease</keyword>
<keyword evidence="10" id="KW-1185">Reference proteome</keyword>
<dbReference type="PANTHER" id="PTHR43390">
    <property type="entry name" value="SIGNAL PEPTIDASE I"/>
    <property type="match status" value="1"/>
</dbReference>
<comment type="similarity">
    <text evidence="3 7">Belongs to the peptidase S26 family.</text>
</comment>
<dbReference type="RefSeq" id="WP_151145203.1">
    <property type="nucleotide sequence ID" value="NZ_WAGX01000005.1"/>
</dbReference>
<reference evidence="9 10" key="2">
    <citation type="submission" date="2020-02" db="EMBL/GenBank/DDBJ databases">
        <title>Candidatus Galacturonibacter soehngenii shows hetero-acetogenic catabolism of galacturonic acid but lacks a canonical carbon monoxide dehydrogenase/acetyl-CoA synthase complex.</title>
        <authorList>
            <person name="Diender M."/>
            <person name="Stouten G.R."/>
            <person name="Petersen J.F."/>
            <person name="Nielsen P.H."/>
            <person name="Dueholm M.S."/>
            <person name="Pronk J.T."/>
            <person name="Van Loosdrecht M.C.M."/>
        </authorList>
    </citation>
    <scope>NUCLEOTIDE SEQUENCE [LARGE SCALE GENOMIC DNA]</scope>
    <source>
        <strain evidence="9">GalUA</strain>
    </source>
</reference>